<proteinExistence type="predicted"/>
<dbReference type="RefSeq" id="WP_180843477.1">
    <property type="nucleotide sequence ID" value="NZ_CP046639.1"/>
</dbReference>
<protein>
    <submittedName>
        <fullName evidence="1">Uncharacterized protein</fullName>
    </submittedName>
</protein>
<dbReference type="EMBL" id="CP046639">
    <property type="protein sequence ID" value="QLL66918.1"/>
    <property type="molecule type" value="Genomic_DNA"/>
</dbReference>
<organism evidence="1 2">
    <name type="scientific">Anaplasma phagocytophilum str. Norway variant1</name>
    <dbReference type="NCBI Taxonomy" id="1392506"/>
    <lineage>
        <taxon>Bacteria</taxon>
        <taxon>Pseudomonadati</taxon>
        <taxon>Pseudomonadota</taxon>
        <taxon>Alphaproteobacteria</taxon>
        <taxon>Rickettsiales</taxon>
        <taxon>Anaplasmataceae</taxon>
        <taxon>Anaplasma</taxon>
        <taxon>phagocytophilum group</taxon>
    </lineage>
</organism>
<name>A0A7H9DZD1_ANAPH</name>
<sequence>MLKLQEGAPYKRAELICHNTSIQRVRELSIVATNTIEEGVEVVEI</sequence>
<dbReference type="AlphaFoldDB" id="A0A7H9DZD1"/>
<reference evidence="1 2" key="1">
    <citation type="submission" date="2019-12" db="EMBL/GenBank/DDBJ databases">
        <title>A sheep strain of Anaplasma phagocytophilum contains multiple genomes.</title>
        <authorList>
            <person name="Barbet A.F."/>
            <person name="Crosby F.L."/>
            <person name="Eskeland S."/>
            <person name="Stuen S."/>
            <person name="Granquist E.G."/>
            <person name="Munderloh U.G."/>
        </authorList>
    </citation>
    <scope>NUCLEOTIDE SEQUENCE [LARGE SCALE GENOMIC DNA]</scope>
    <source>
        <strain evidence="1 2">Norway Variant 1</strain>
    </source>
</reference>
<evidence type="ECO:0000313" key="2">
    <source>
        <dbReference type="Proteomes" id="UP000510938"/>
    </source>
</evidence>
<evidence type="ECO:0000313" key="1">
    <source>
        <dbReference type="EMBL" id="QLL66918.1"/>
    </source>
</evidence>
<gene>
    <name evidence="1" type="ORF">O998_04015</name>
</gene>
<accession>A0A7H9DZD1</accession>
<dbReference type="Proteomes" id="UP000510938">
    <property type="component" value="Chromosome"/>
</dbReference>